<dbReference type="PROSITE" id="PS50011">
    <property type="entry name" value="PROTEIN_KINASE_DOM"/>
    <property type="match status" value="1"/>
</dbReference>
<keyword evidence="1" id="KW-0808">Transferase</keyword>
<evidence type="ECO:0000256" key="2">
    <source>
        <dbReference type="ARBA" id="ARBA00022741"/>
    </source>
</evidence>
<evidence type="ECO:0000313" key="9">
    <source>
        <dbReference type="Proteomes" id="UP000688137"/>
    </source>
</evidence>
<dbReference type="Proteomes" id="UP000688137">
    <property type="component" value="Unassembled WGS sequence"/>
</dbReference>
<dbReference type="PANTHER" id="PTHR24348:SF22">
    <property type="entry name" value="NON-SPECIFIC SERINE_THREONINE PROTEIN KINASE"/>
    <property type="match status" value="1"/>
</dbReference>
<keyword evidence="2 5" id="KW-0547">Nucleotide-binding</keyword>
<dbReference type="PANTHER" id="PTHR24348">
    <property type="entry name" value="SERINE/THREONINE-PROTEIN KINASE UNC-51-RELATED"/>
    <property type="match status" value="1"/>
</dbReference>
<dbReference type="GO" id="GO:0005524">
    <property type="term" value="F:ATP binding"/>
    <property type="evidence" value="ECO:0007669"/>
    <property type="project" value="UniProtKB-UniRule"/>
</dbReference>
<dbReference type="InterPro" id="IPR000719">
    <property type="entry name" value="Prot_kinase_dom"/>
</dbReference>
<feature type="binding site" evidence="5">
    <location>
        <position position="42"/>
    </location>
    <ligand>
        <name>ATP</name>
        <dbReference type="ChEBI" id="CHEBI:30616"/>
    </ligand>
</feature>
<feature type="domain" description="Protein kinase" evidence="7">
    <location>
        <begin position="13"/>
        <end position="272"/>
    </location>
</feature>
<dbReference type="OMA" id="IMKFMEA"/>
<dbReference type="EMBL" id="CAJJDM010000017">
    <property type="protein sequence ID" value="CAD8053572.1"/>
    <property type="molecule type" value="Genomic_DNA"/>
</dbReference>
<dbReference type="AlphaFoldDB" id="A0A8S1KKZ1"/>
<dbReference type="PROSITE" id="PS00108">
    <property type="entry name" value="PROTEIN_KINASE_ST"/>
    <property type="match status" value="1"/>
</dbReference>
<dbReference type="InterPro" id="IPR045269">
    <property type="entry name" value="Atg1-like"/>
</dbReference>
<dbReference type="InterPro" id="IPR008271">
    <property type="entry name" value="Ser/Thr_kinase_AS"/>
</dbReference>
<comment type="caution">
    <text evidence="8">The sequence shown here is derived from an EMBL/GenBank/DDBJ whole genome shotgun (WGS) entry which is preliminary data.</text>
</comment>
<feature type="region of interest" description="Disordered" evidence="6">
    <location>
        <begin position="295"/>
        <end position="320"/>
    </location>
</feature>
<dbReference type="PROSITE" id="PS00107">
    <property type="entry name" value="PROTEIN_KINASE_ATP"/>
    <property type="match status" value="1"/>
</dbReference>
<dbReference type="FunFam" id="1.10.510.10:FF:001344">
    <property type="entry name" value="Uncharacterized protein"/>
    <property type="match status" value="1"/>
</dbReference>
<dbReference type="GO" id="GO:0004674">
    <property type="term" value="F:protein serine/threonine kinase activity"/>
    <property type="evidence" value="ECO:0007669"/>
    <property type="project" value="InterPro"/>
</dbReference>
<keyword evidence="3" id="KW-0418">Kinase</keyword>
<protein>
    <recommendedName>
        <fullName evidence="7">Protein kinase domain-containing protein</fullName>
    </recommendedName>
</protein>
<dbReference type="Pfam" id="PF00069">
    <property type="entry name" value="Pkinase"/>
    <property type="match status" value="1"/>
</dbReference>
<dbReference type="GO" id="GO:0016020">
    <property type="term" value="C:membrane"/>
    <property type="evidence" value="ECO:0007669"/>
    <property type="project" value="TreeGrafter"/>
</dbReference>
<keyword evidence="9" id="KW-1185">Reference proteome</keyword>
<sequence length="556" mass="65508">MSERKVVGKKYEYQTNDKLGSGAFAEVYLGKNKLTQEAVAIKVIKRAVLAKYGDEILQQIHQEVEILQELVEASKTDACPFINRIYECLETTNNIYIVLEFCNQGTLLDQIKKTKKLEENEALFILFQLLQALTLLAKNNIAHRDIKPENIFIKDGVYKLGDFGFAGQKSMYQTHLGTFPYMAPEFFTSDQYDSKVDVWALGLLSHEMLFGEIYFIGKSQFEVQQKILTKQYNLDDQKYAVSDGVKELLKQMITKDPQQRITARDALKFSIFDKFRTDPRYITIMENEKQFMKQFDDDTSQKSSQQIQIEEEERQKREEEEKAKQLQMQLDSQKAQQLQQGIKQITDGIKDKVNGILLMVQLSDFLSQNVIEICRFEILYILKQAAILISQLKEKMDDKYIFGKQDHIKFDVDQEIWNVFYTDASVKQLIDDIEGDRTQIRKKYIDYLNYINNFTNTNYIESIHYTEQITNVNFTKLIEHQLYNEQLYQKIKFFKEDKDKVKDENIRKLINKCLLWMYAAYEYQKLCSGQLMDIMKFMEALNNDNTEEMKNCIKWP</sequence>
<evidence type="ECO:0000256" key="1">
    <source>
        <dbReference type="ARBA" id="ARBA00022679"/>
    </source>
</evidence>
<organism evidence="8 9">
    <name type="scientific">Paramecium primaurelia</name>
    <dbReference type="NCBI Taxonomy" id="5886"/>
    <lineage>
        <taxon>Eukaryota</taxon>
        <taxon>Sar</taxon>
        <taxon>Alveolata</taxon>
        <taxon>Ciliophora</taxon>
        <taxon>Intramacronucleata</taxon>
        <taxon>Oligohymenophorea</taxon>
        <taxon>Peniculida</taxon>
        <taxon>Parameciidae</taxon>
        <taxon>Paramecium</taxon>
    </lineage>
</organism>
<evidence type="ECO:0000313" key="8">
    <source>
        <dbReference type="EMBL" id="CAD8053572.1"/>
    </source>
</evidence>
<name>A0A8S1KKZ1_PARPR</name>
<evidence type="ECO:0000256" key="4">
    <source>
        <dbReference type="ARBA" id="ARBA00022840"/>
    </source>
</evidence>
<dbReference type="GO" id="GO:0000407">
    <property type="term" value="C:phagophore assembly site"/>
    <property type="evidence" value="ECO:0007669"/>
    <property type="project" value="TreeGrafter"/>
</dbReference>
<dbReference type="GO" id="GO:0000045">
    <property type="term" value="P:autophagosome assembly"/>
    <property type="evidence" value="ECO:0007669"/>
    <property type="project" value="TreeGrafter"/>
</dbReference>
<evidence type="ECO:0000256" key="6">
    <source>
        <dbReference type="SAM" id="MobiDB-lite"/>
    </source>
</evidence>
<dbReference type="InterPro" id="IPR017441">
    <property type="entry name" value="Protein_kinase_ATP_BS"/>
</dbReference>
<gene>
    <name evidence="8" type="ORF">PPRIM_AZ9-3.1.T0200397</name>
</gene>
<proteinExistence type="predicted"/>
<evidence type="ECO:0000256" key="3">
    <source>
        <dbReference type="ARBA" id="ARBA00022777"/>
    </source>
</evidence>
<reference evidence="8" key="1">
    <citation type="submission" date="2021-01" db="EMBL/GenBank/DDBJ databases">
        <authorList>
            <consortium name="Genoscope - CEA"/>
            <person name="William W."/>
        </authorList>
    </citation>
    <scope>NUCLEOTIDE SEQUENCE</scope>
</reference>
<evidence type="ECO:0000259" key="7">
    <source>
        <dbReference type="PROSITE" id="PS50011"/>
    </source>
</evidence>
<accession>A0A8S1KKZ1</accession>
<keyword evidence="4 5" id="KW-0067">ATP-binding</keyword>
<dbReference type="SMART" id="SM00220">
    <property type="entry name" value="S_TKc"/>
    <property type="match status" value="1"/>
</dbReference>
<evidence type="ECO:0000256" key="5">
    <source>
        <dbReference type="PROSITE-ProRule" id="PRU10141"/>
    </source>
</evidence>
<dbReference type="GO" id="GO:0010506">
    <property type="term" value="P:regulation of autophagy"/>
    <property type="evidence" value="ECO:0007669"/>
    <property type="project" value="InterPro"/>
</dbReference>
<dbReference type="GO" id="GO:0005776">
    <property type="term" value="C:autophagosome"/>
    <property type="evidence" value="ECO:0007669"/>
    <property type="project" value="TreeGrafter"/>
</dbReference>
<dbReference type="GO" id="GO:0005829">
    <property type="term" value="C:cytosol"/>
    <property type="evidence" value="ECO:0007669"/>
    <property type="project" value="TreeGrafter"/>
</dbReference>